<dbReference type="SUPFAM" id="SSF161098">
    <property type="entry name" value="MetI-like"/>
    <property type="match status" value="1"/>
</dbReference>
<accession>A0ABQ1F4Y4</accession>
<evidence type="ECO:0000256" key="4">
    <source>
        <dbReference type="ARBA" id="ARBA00022692"/>
    </source>
</evidence>
<dbReference type="RefSeq" id="WP_229757845.1">
    <property type="nucleotide sequence ID" value="NZ_BMHE01000037.1"/>
</dbReference>
<keyword evidence="10" id="KW-1185">Reference proteome</keyword>
<feature type="transmembrane region" description="Helical" evidence="7">
    <location>
        <begin position="222"/>
        <end position="247"/>
    </location>
</feature>
<sequence>MDNHSAARAVVPHMAGGVSASRRWRSRTAEAWWAYVFILPAFLFLGLFHLLPAAASIVISVLDWDGLSTASFAGLNNYIALVHDEHFLQACRHTFLFALISVPVSVAIATVIAAALNKNIRGRTFYRTMYFVPVVTMSTAVGLIWKWLFNSDYGPINAVLHTLHLPAPNWLSDPSYIMPSVIIVSVWSSLGHHMIVLLAGLQGIAPSYYEAAEMDGASRSYTFFRITLPLLSPSLFFVILTATIQALQLFDLVFVMTNGNPALLNTSRSVVYNVYEEGFTLFHMGAASSQAVVLFLAIFVVTMIQLKLQRRWVHYSG</sequence>
<feature type="domain" description="ABC transmembrane type-1" evidence="8">
    <location>
        <begin position="91"/>
        <end position="305"/>
    </location>
</feature>
<organism evidence="9 10">
    <name type="scientific">Paenibacillus marchantiophytorum</name>
    <dbReference type="NCBI Taxonomy" id="1619310"/>
    <lineage>
        <taxon>Bacteria</taxon>
        <taxon>Bacillati</taxon>
        <taxon>Bacillota</taxon>
        <taxon>Bacilli</taxon>
        <taxon>Bacillales</taxon>
        <taxon>Paenibacillaceae</taxon>
        <taxon>Paenibacillus</taxon>
    </lineage>
</organism>
<proteinExistence type="inferred from homology"/>
<dbReference type="Gene3D" id="1.10.3720.10">
    <property type="entry name" value="MetI-like"/>
    <property type="match status" value="1"/>
</dbReference>
<protein>
    <submittedName>
        <fullName evidence="9">Sugar ABC transporter permease</fullName>
    </submittedName>
</protein>
<feature type="transmembrane region" description="Helical" evidence="7">
    <location>
        <begin position="281"/>
        <end position="304"/>
    </location>
</feature>
<evidence type="ECO:0000313" key="9">
    <source>
        <dbReference type="EMBL" id="GGA00116.1"/>
    </source>
</evidence>
<dbReference type="InterPro" id="IPR000515">
    <property type="entry name" value="MetI-like"/>
</dbReference>
<dbReference type="Proteomes" id="UP000615455">
    <property type="component" value="Unassembled WGS sequence"/>
</dbReference>
<evidence type="ECO:0000313" key="10">
    <source>
        <dbReference type="Proteomes" id="UP000615455"/>
    </source>
</evidence>
<gene>
    <name evidence="9" type="ORF">GCM10008018_52990</name>
</gene>
<comment type="caution">
    <text evidence="9">The sequence shown here is derived from an EMBL/GenBank/DDBJ whole genome shotgun (WGS) entry which is preliminary data.</text>
</comment>
<dbReference type="InterPro" id="IPR051393">
    <property type="entry name" value="ABC_transporter_permease"/>
</dbReference>
<dbReference type="EMBL" id="BMHE01000037">
    <property type="protein sequence ID" value="GGA00116.1"/>
    <property type="molecule type" value="Genomic_DNA"/>
</dbReference>
<dbReference type="InterPro" id="IPR035906">
    <property type="entry name" value="MetI-like_sf"/>
</dbReference>
<comment type="similarity">
    <text evidence="7">Belongs to the binding-protein-dependent transport system permease family.</text>
</comment>
<evidence type="ECO:0000256" key="2">
    <source>
        <dbReference type="ARBA" id="ARBA00022448"/>
    </source>
</evidence>
<reference evidence="10" key="1">
    <citation type="journal article" date="2019" name="Int. J. Syst. Evol. Microbiol.">
        <title>The Global Catalogue of Microorganisms (GCM) 10K type strain sequencing project: providing services to taxonomists for standard genome sequencing and annotation.</title>
        <authorList>
            <consortium name="The Broad Institute Genomics Platform"/>
            <consortium name="The Broad Institute Genome Sequencing Center for Infectious Disease"/>
            <person name="Wu L."/>
            <person name="Ma J."/>
        </authorList>
    </citation>
    <scope>NUCLEOTIDE SEQUENCE [LARGE SCALE GENOMIC DNA]</scope>
    <source>
        <strain evidence="10">CGMCC 1.15043</strain>
    </source>
</reference>
<keyword evidence="2 7" id="KW-0813">Transport</keyword>
<dbReference type="PROSITE" id="PS50928">
    <property type="entry name" value="ABC_TM1"/>
    <property type="match status" value="1"/>
</dbReference>
<keyword evidence="5 7" id="KW-1133">Transmembrane helix</keyword>
<dbReference type="PANTHER" id="PTHR30193">
    <property type="entry name" value="ABC TRANSPORTER PERMEASE PROTEIN"/>
    <property type="match status" value="1"/>
</dbReference>
<evidence type="ECO:0000256" key="5">
    <source>
        <dbReference type="ARBA" id="ARBA00022989"/>
    </source>
</evidence>
<comment type="subcellular location">
    <subcellularLocation>
        <location evidence="1 7">Cell membrane</location>
        <topology evidence="1 7">Multi-pass membrane protein</topology>
    </subcellularLocation>
</comment>
<evidence type="ECO:0000256" key="3">
    <source>
        <dbReference type="ARBA" id="ARBA00022475"/>
    </source>
</evidence>
<feature type="transmembrane region" description="Helical" evidence="7">
    <location>
        <begin position="95"/>
        <end position="116"/>
    </location>
</feature>
<keyword evidence="6 7" id="KW-0472">Membrane</keyword>
<dbReference type="PANTHER" id="PTHR30193:SF37">
    <property type="entry name" value="INNER MEMBRANE ABC TRANSPORTER PERMEASE PROTEIN YCJO"/>
    <property type="match status" value="1"/>
</dbReference>
<dbReference type="CDD" id="cd06261">
    <property type="entry name" value="TM_PBP2"/>
    <property type="match status" value="1"/>
</dbReference>
<evidence type="ECO:0000259" key="8">
    <source>
        <dbReference type="PROSITE" id="PS50928"/>
    </source>
</evidence>
<feature type="transmembrane region" description="Helical" evidence="7">
    <location>
        <begin position="32"/>
        <end position="62"/>
    </location>
</feature>
<evidence type="ECO:0000256" key="1">
    <source>
        <dbReference type="ARBA" id="ARBA00004651"/>
    </source>
</evidence>
<dbReference type="Pfam" id="PF00528">
    <property type="entry name" value="BPD_transp_1"/>
    <property type="match status" value="1"/>
</dbReference>
<evidence type="ECO:0000256" key="6">
    <source>
        <dbReference type="ARBA" id="ARBA00023136"/>
    </source>
</evidence>
<feature type="transmembrane region" description="Helical" evidence="7">
    <location>
        <begin position="176"/>
        <end position="201"/>
    </location>
</feature>
<keyword evidence="3" id="KW-1003">Cell membrane</keyword>
<name>A0ABQ1F4Y4_9BACL</name>
<feature type="transmembrane region" description="Helical" evidence="7">
    <location>
        <begin position="128"/>
        <end position="148"/>
    </location>
</feature>
<keyword evidence="4 7" id="KW-0812">Transmembrane</keyword>
<evidence type="ECO:0000256" key="7">
    <source>
        <dbReference type="RuleBase" id="RU363032"/>
    </source>
</evidence>